<dbReference type="InterPro" id="IPR029060">
    <property type="entry name" value="PIN-like_dom_sf"/>
</dbReference>
<dbReference type="Proteomes" id="UP000239430">
    <property type="component" value="Unassembled WGS sequence"/>
</dbReference>
<sequence length="68" mass="7842">MTAREQALNKYVIDTNIIIDTMQGVAEAVNFMEKVEVEEVQVFYSVIVEAELFSSHLLTEEDIDRRGY</sequence>
<protein>
    <recommendedName>
        <fullName evidence="3">PIN domain-containing protein</fullName>
    </recommendedName>
</protein>
<keyword evidence="2" id="KW-1185">Reference proteome</keyword>
<organism evidence="1 2">
    <name type="scientific">Neomoorella stamsii</name>
    <dbReference type="NCBI Taxonomy" id="1266720"/>
    <lineage>
        <taxon>Bacteria</taxon>
        <taxon>Bacillati</taxon>
        <taxon>Bacillota</taxon>
        <taxon>Clostridia</taxon>
        <taxon>Neomoorellales</taxon>
        <taxon>Neomoorellaceae</taxon>
        <taxon>Neomoorella</taxon>
    </lineage>
</organism>
<dbReference type="RefSeq" id="WP_054937767.1">
    <property type="nucleotide sequence ID" value="NZ_PVXL01000015.1"/>
</dbReference>
<gene>
    <name evidence="1" type="ORF">MOST_03540</name>
</gene>
<dbReference type="Gene3D" id="3.40.50.1010">
    <property type="entry name" value="5'-nuclease"/>
    <property type="match status" value="1"/>
</dbReference>
<evidence type="ECO:0008006" key="3">
    <source>
        <dbReference type="Google" id="ProtNLM"/>
    </source>
</evidence>
<dbReference type="EMBL" id="PVXL01000015">
    <property type="protein sequence ID" value="PRR77058.1"/>
    <property type="molecule type" value="Genomic_DNA"/>
</dbReference>
<dbReference type="AlphaFoldDB" id="A0A9X7P7I8"/>
<accession>A0A9X7P7I8</accession>
<evidence type="ECO:0000313" key="1">
    <source>
        <dbReference type="EMBL" id="PRR77058.1"/>
    </source>
</evidence>
<reference evidence="1 2" key="1">
    <citation type="submission" date="2018-03" db="EMBL/GenBank/DDBJ databases">
        <title>Genome sequence of Moorella stamsii DSM 26217.</title>
        <authorList>
            <person name="Poehlein A."/>
            <person name="Daniel R."/>
        </authorList>
    </citation>
    <scope>NUCLEOTIDE SEQUENCE [LARGE SCALE GENOMIC DNA]</scope>
    <source>
        <strain evidence="2">DSM 26217</strain>
    </source>
</reference>
<name>A0A9X7P7I8_9FIRM</name>
<dbReference type="SUPFAM" id="SSF88723">
    <property type="entry name" value="PIN domain-like"/>
    <property type="match status" value="1"/>
</dbReference>
<proteinExistence type="predicted"/>
<comment type="caution">
    <text evidence="1">The sequence shown here is derived from an EMBL/GenBank/DDBJ whole genome shotgun (WGS) entry which is preliminary data.</text>
</comment>
<evidence type="ECO:0000313" key="2">
    <source>
        <dbReference type="Proteomes" id="UP000239430"/>
    </source>
</evidence>